<dbReference type="Gene3D" id="1.20.1420.60">
    <property type="match status" value="1"/>
</dbReference>
<comment type="caution">
    <text evidence="2">The sequence shown here is derived from an EMBL/GenBank/DDBJ whole genome shotgun (WGS) entry which is preliminary data.</text>
</comment>
<feature type="domain" description="DNA mimic protein DMP19 C-terminal" evidence="1">
    <location>
        <begin position="70"/>
        <end position="146"/>
    </location>
</feature>
<evidence type="ECO:0000313" key="3">
    <source>
        <dbReference type="Proteomes" id="UP001287059"/>
    </source>
</evidence>
<gene>
    <name evidence="2" type="ORF">RFN28_26385</name>
</gene>
<dbReference type="EMBL" id="JAVIIW010000040">
    <property type="protein sequence ID" value="MDX8481962.1"/>
    <property type="molecule type" value="Genomic_DNA"/>
</dbReference>
<proteinExistence type="predicted"/>
<organism evidence="2 3">
    <name type="scientific">Mesorhizobium album</name>
    <dbReference type="NCBI Taxonomy" id="3072314"/>
    <lineage>
        <taxon>Bacteria</taxon>
        <taxon>Pseudomonadati</taxon>
        <taxon>Pseudomonadota</taxon>
        <taxon>Alphaproteobacteria</taxon>
        <taxon>Hyphomicrobiales</taxon>
        <taxon>Phyllobacteriaceae</taxon>
        <taxon>Mesorhizobium</taxon>
    </lineage>
</organism>
<protein>
    <submittedName>
        <fullName evidence="2">DUF4375 domain-containing protein</fullName>
    </submittedName>
</protein>
<dbReference type="Pfam" id="PF14300">
    <property type="entry name" value="DMP19"/>
    <property type="match status" value="1"/>
</dbReference>
<name>A0ABU4Y4V7_9HYPH</name>
<evidence type="ECO:0000313" key="2">
    <source>
        <dbReference type="EMBL" id="MDX8481962.1"/>
    </source>
</evidence>
<keyword evidence="3" id="KW-1185">Reference proteome</keyword>
<dbReference type="Proteomes" id="UP001287059">
    <property type="component" value="Unassembled WGS sequence"/>
</dbReference>
<dbReference type="InterPro" id="IPR025402">
    <property type="entry name" value="DMP19_C"/>
</dbReference>
<reference evidence="2 3" key="1">
    <citation type="submission" date="2023-08" db="EMBL/GenBank/DDBJ databases">
        <title>Implementing the SeqCode for naming new Mesorhizobium species isolated from Vachellia karroo root nodules.</title>
        <authorList>
            <person name="Van Lill M."/>
        </authorList>
    </citation>
    <scope>NUCLEOTIDE SEQUENCE [LARGE SCALE GENOMIC DNA]</scope>
    <source>
        <strain evidence="2 3">VK24D</strain>
    </source>
</reference>
<dbReference type="RefSeq" id="WP_320290111.1">
    <property type="nucleotide sequence ID" value="NZ_JAVIIW010000040.1"/>
</dbReference>
<accession>A0ABU4Y4V7</accession>
<sequence>MFGFFLRKSKGASEKKSRASQDKGGNLLIPLIMVPRSKFEEAGEKPFQLVVAIMQFAATMISKGLYRYPEINPKAMQVFHADWYSSEVKNGGHSQFIHNAGREIDTMIANARAGLSSCGAKGQLATLEKMSAWVAKHPDKQRRKQASRVAATISWIRSMMHFTKQTKPCRWTVCSRAGSLLGPICKLSMMTTTTMRSIGWCCPTPSVKVGFFMSLSANW</sequence>
<evidence type="ECO:0000259" key="1">
    <source>
        <dbReference type="Pfam" id="PF14300"/>
    </source>
</evidence>